<keyword evidence="12" id="KW-1185">Reference proteome</keyword>
<dbReference type="AlphaFoldDB" id="A0A1H3S0J4"/>
<proteinExistence type="inferred from homology"/>
<keyword evidence="6 7" id="KW-0413">Isomerase</keyword>
<dbReference type="CDD" id="cd01920">
    <property type="entry name" value="cyclophilin_EcCYP_like"/>
    <property type="match status" value="1"/>
</dbReference>
<evidence type="ECO:0000256" key="1">
    <source>
        <dbReference type="ARBA" id="ARBA00002388"/>
    </source>
</evidence>
<sequence>MSNPQVELHIADHGVITLELDAAKAPKSTENFLAYVNKGHYDNTIFHRIIDGFMIQGGGFEPGMKQKGTDAPIENEAKNGLKNDKYTIAMARTGDPHSATAQFFINVADNGFLNHTSPSAQGWGYAVFGKVVKGTEIVDKLRGVKTGRNGGHQDVPKDDVIIEKAVAL</sequence>
<dbReference type="InterPro" id="IPR024936">
    <property type="entry name" value="Cyclophilin-type_PPIase"/>
</dbReference>
<dbReference type="EC" id="5.2.1.8" evidence="7"/>
<dbReference type="EMBL" id="FNPE01000017">
    <property type="protein sequence ID" value="SDZ31432.1"/>
    <property type="molecule type" value="Genomic_DNA"/>
</dbReference>
<evidence type="ECO:0000256" key="5">
    <source>
        <dbReference type="ARBA" id="ARBA00023110"/>
    </source>
</evidence>
<organism evidence="10 11">
    <name type="scientific">Delftia lacustris</name>
    <dbReference type="NCBI Taxonomy" id="558537"/>
    <lineage>
        <taxon>Bacteria</taxon>
        <taxon>Pseudomonadati</taxon>
        <taxon>Pseudomonadota</taxon>
        <taxon>Betaproteobacteria</taxon>
        <taxon>Burkholderiales</taxon>
        <taxon>Comamonadaceae</taxon>
        <taxon>Delftia</taxon>
    </lineage>
</organism>
<dbReference type="GO" id="GO:0003755">
    <property type="term" value="F:peptidyl-prolyl cis-trans isomerase activity"/>
    <property type="evidence" value="ECO:0007669"/>
    <property type="project" value="UniProtKB-UniRule"/>
</dbReference>
<dbReference type="Pfam" id="PF00160">
    <property type="entry name" value="Pro_isomerase"/>
    <property type="match status" value="1"/>
</dbReference>
<dbReference type="KEGG" id="dla:I6G47_11690"/>
<dbReference type="EMBL" id="CP065748">
    <property type="protein sequence ID" value="QPS83671.1"/>
    <property type="molecule type" value="Genomic_DNA"/>
</dbReference>
<dbReference type="RefSeq" id="WP_016450537.1">
    <property type="nucleotide sequence ID" value="NZ_CP065748.1"/>
</dbReference>
<evidence type="ECO:0000259" key="8">
    <source>
        <dbReference type="PROSITE" id="PS50072"/>
    </source>
</evidence>
<feature type="domain" description="PPIase cyclophilin-type" evidence="8">
    <location>
        <begin position="14"/>
        <end position="167"/>
    </location>
</feature>
<dbReference type="Proteomes" id="UP000595064">
    <property type="component" value="Chromosome"/>
</dbReference>
<evidence type="ECO:0000256" key="2">
    <source>
        <dbReference type="ARBA" id="ARBA00004496"/>
    </source>
</evidence>
<dbReference type="PIRSF" id="PIRSF001467">
    <property type="entry name" value="Peptidylpro_ismrse"/>
    <property type="match status" value="1"/>
</dbReference>
<dbReference type="InterPro" id="IPR020892">
    <property type="entry name" value="Cyclophilin-type_PPIase_CS"/>
</dbReference>
<dbReference type="GeneID" id="94693851"/>
<comment type="similarity">
    <text evidence="3 7">Belongs to the cyclophilin-type PPIase family.</text>
</comment>
<dbReference type="GO" id="GO:0006457">
    <property type="term" value="P:protein folding"/>
    <property type="evidence" value="ECO:0007669"/>
    <property type="project" value="InterPro"/>
</dbReference>
<comment type="subcellular location">
    <subcellularLocation>
        <location evidence="2">Cytoplasm</location>
    </subcellularLocation>
</comment>
<evidence type="ECO:0000313" key="10">
    <source>
        <dbReference type="EMBL" id="SDZ31432.1"/>
    </source>
</evidence>
<dbReference type="PRINTS" id="PR00153">
    <property type="entry name" value="CSAPPISMRASE"/>
</dbReference>
<dbReference type="PANTHER" id="PTHR43246">
    <property type="entry name" value="PEPTIDYL-PROLYL CIS-TRANS ISOMERASE CYP38, CHLOROPLASTIC"/>
    <property type="match status" value="1"/>
</dbReference>
<dbReference type="PROSITE" id="PS50072">
    <property type="entry name" value="CSA_PPIASE_2"/>
    <property type="match status" value="1"/>
</dbReference>
<evidence type="ECO:0000256" key="6">
    <source>
        <dbReference type="ARBA" id="ARBA00023235"/>
    </source>
</evidence>
<comment type="catalytic activity">
    <reaction evidence="7">
        <text>[protein]-peptidylproline (omega=180) = [protein]-peptidylproline (omega=0)</text>
        <dbReference type="Rhea" id="RHEA:16237"/>
        <dbReference type="Rhea" id="RHEA-COMP:10747"/>
        <dbReference type="Rhea" id="RHEA-COMP:10748"/>
        <dbReference type="ChEBI" id="CHEBI:83833"/>
        <dbReference type="ChEBI" id="CHEBI:83834"/>
        <dbReference type="EC" id="5.2.1.8"/>
    </reaction>
</comment>
<dbReference type="SUPFAM" id="SSF50891">
    <property type="entry name" value="Cyclophilin-like"/>
    <property type="match status" value="1"/>
</dbReference>
<keyword evidence="4" id="KW-0963">Cytoplasm</keyword>
<dbReference type="Gene3D" id="2.40.100.10">
    <property type="entry name" value="Cyclophilin-like"/>
    <property type="match status" value="1"/>
</dbReference>
<accession>A0A1H3S0J4</accession>
<evidence type="ECO:0000313" key="11">
    <source>
        <dbReference type="Proteomes" id="UP000183417"/>
    </source>
</evidence>
<dbReference type="GO" id="GO:0005737">
    <property type="term" value="C:cytoplasm"/>
    <property type="evidence" value="ECO:0007669"/>
    <property type="project" value="UniProtKB-SubCell"/>
</dbReference>
<evidence type="ECO:0000256" key="4">
    <source>
        <dbReference type="ARBA" id="ARBA00022490"/>
    </source>
</evidence>
<dbReference type="InterPro" id="IPR029000">
    <property type="entry name" value="Cyclophilin-like_dom_sf"/>
</dbReference>
<evidence type="ECO:0000313" key="9">
    <source>
        <dbReference type="EMBL" id="QPS83671.1"/>
    </source>
</evidence>
<keyword evidence="5 7" id="KW-0697">Rotamase</keyword>
<dbReference type="Proteomes" id="UP000183417">
    <property type="component" value="Unassembled WGS sequence"/>
</dbReference>
<name>A0A1H3S0J4_9BURK</name>
<dbReference type="InterPro" id="IPR002130">
    <property type="entry name" value="Cyclophilin-type_PPIase_dom"/>
</dbReference>
<comment type="function">
    <text evidence="1 7">PPIases accelerate the folding of proteins. It catalyzes the cis-trans isomerization of proline imidic peptide bonds in oligopeptides.</text>
</comment>
<dbReference type="InterPro" id="IPR044665">
    <property type="entry name" value="E_coli_cyclophilin_A-like"/>
</dbReference>
<reference evidence="9 12" key="2">
    <citation type="submission" date="2020-12" db="EMBL/GenBank/DDBJ databases">
        <title>FDA dAtabase for Regulatory Grade micrObial Sequences (FDA-ARGOS): Supporting development and validation of Infectious Disease Dx tests.</title>
        <authorList>
            <person name="Sproer C."/>
            <person name="Gronow S."/>
            <person name="Severitt S."/>
            <person name="Schroder I."/>
            <person name="Tallon L."/>
            <person name="Sadzewicz L."/>
            <person name="Zhao X."/>
            <person name="Boylan J."/>
            <person name="Ott S."/>
            <person name="Bowen H."/>
            <person name="Vavikolanu K."/>
            <person name="Mehta A."/>
            <person name="Aluvathingal J."/>
            <person name="Nadendla S."/>
            <person name="Lowell S."/>
            <person name="Myers T."/>
            <person name="Yan Y."/>
            <person name="Sichtig H."/>
        </authorList>
    </citation>
    <scope>NUCLEOTIDE SEQUENCE [LARGE SCALE GENOMIC DNA]</scope>
    <source>
        <strain evidence="9 12">FDAARGOS_890</strain>
    </source>
</reference>
<protein>
    <recommendedName>
        <fullName evidence="7">Peptidyl-prolyl cis-trans isomerase</fullName>
        <shortName evidence="7">PPIase</shortName>
        <ecNumber evidence="7">5.2.1.8</ecNumber>
    </recommendedName>
</protein>
<gene>
    <name evidence="9" type="ORF">I6G47_11690</name>
    <name evidence="10" type="ORF">SAMN05421547_117115</name>
</gene>
<reference evidence="10 11" key="1">
    <citation type="submission" date="2016-10" db="EMBL/GenBank/DDBJ databases">
        <authorList>
            <person name="de Groot N.N."/>
        </authorList>
    </citation>
    <scope>NUCLEOTIDE SEQUENCE [LARGE SCALE GENOMIC DNA]</scope>
    <source>
        <strain evidence="10 11">LMG 24775</strain>
    </source>
</reference>
<evidence type="ECO:0000256" key="7">
    <source>
        <dbReference type="RuleBase" id="RU363019"/>
    </source>
</evidence>
<evidence type="ECO:0000313" key="12">
    <source>
        <dbReference type="Proteomes" id="UP000595064"/>
    </source>
</evidence>
<dbReference type="FunFam" id="2.40.100.10:FF:000004">
    <property type="entry name" value="Peptidyl-prolyl cis-trans isomerase"/>
    <property type="match status" value="1"/>
</dbReference>
<evidence type="ECO:0000256" key="3">
    <source>
        <dbReference type="ARBA" id="ARBA00007365"/>
    </source>
</evidence>
<dbReference type="PROSITE" id="PS00170">
    <property type="entry name" value="CSA_PPIASE_1"/>
    <property type="match status" value="1"/>
</dbReference>